<feature type="domain" description="DUF2399" evidence="2">
    <location>
        <begin position="303"/>
        <end position="477"/>
    </location>
</feature>
<dbReference type="InterPro" id="IPR013495">
    <property type="entry name" value="CHP02679"/>
</dbReference>
<dbReference type="OrthoDB" id="8188786at2"/>
<reference evidence="5" key="1">
    <citation type="submission" date="2017-09" db="EMBL/GenBank/DDBJ databases">
        <title>Brachybacterium sp. VM2412.</title>
        <authorList>
            <person name="Tak E.J."/>
            <person name="Bae J.-W."/>
        </authorList>
    </citation>
    <scope>NUCLEOTIDE SEQUENCE [LARGE SCALE GENOMIC DNA]</scope>
    <source>
        <strain evidence="5">VM2412</strain>
    </source>
</reference>
<dbReference type="Pfam" id="PF11796">
    <property type="entry name" value="DUF3323"/>
    <property type="match status" value="1"/>
</dbReference>
<evidence type="ECO:0000256" key="1">
    <source>
        <dbReference type="SAM" id="MobiDB-lite"/>
    </source>
</evidence>
<evidence type="ECO:0000313" key="5">
    <source>
        <dbReference type="Proteomes" id="UP000218165"/>
    </source>
</evidence>
<name>A0A291GMD0_9MICO</name>
<proteinExistence type="predicted"/>
<dbReference type="EMBL" id="CP023563">
    <property type="protein sequence ID" value="ATG51358.1"/>
    <property type="molecule type" value="Genomic_DNA"/>
</dbReference>
<keyword evidence="5" id="KW-1185">Reference proteome</keyword>
<evidence type="ECO:0000313" key="4">
    <source>
        <dbReference type="EMBL" id="ATG51358.1"/>
    </source>
</evidence>
<sequence>MTEDGAAGSRRAGGGAAARAGDRAALDRLLGDPAMEWLVTRVRKRIPGAGEALLSGTVQLSGPTAEQRAAAVRVVGPPRRAGTALRVDLAVVEEILRRGPWPAGLADAVETLTGPVVDRRVQQVRETAAWEAARDRLAPVIAHFPRLARWWGPWCAAGGLKRVTSTEAARIGAPVTPALGADLVSRAAAVMDRLPAVQQPLPVLARETMGDAHGLDADRPLGRLMVAVARAAFMPDAEPEELSRRDVWASAGVMLSTVSSTALVLGVAGASSPDPGYGARRARAATATATSLEAMREARIPLVLTLDQVRSGGVRAMPRGSVVHACENPTIVEVVAERWARQRAEAEREAASTGGQPDEALGDAAGPVLVCISGQPSAAVVELLQILTAEGAALRYHGDFDWAGLRIARSLLTQVEWVPWRFTATDYVQVVREGRPSRDLTGRPALSPWDPHLAEVMVEWDLAVEEEAVADLLATDVIGPETLSRRGPRARSESSAAVPGRPARRSPSRPGCVPGG</sequence>
<evidence type="ECO:0000259" key="2">
    <source>
        <dbReference type="Pfam" id="PF09664"/>
    </source>
</evidence>
<accession>A0A291GMD0</accession>
<dbReference type="Proteomes" id="UP000218165">
    <property type="component" value="Chromosome"/>
</dbReference>
<dbReference type="InterPro" id="IPR024466">
    <property type="entry name" value="CHP02679_N"/>
</dbReference>
<dbReference type="InterPro" id="IPR024465">
    <property type="entry name" value="DUF2399"/>
</dbReference>
<organism evidence="4 5">
    <name type="scientific">Brachybacterium vulturis</name>
    <dbReference type="NCBI Taxonomy" id="2017484"/>
    <lineage>
        <taxon>Bacteria</taxon>
        <taxon>Bacillati</taxon>
        <taxon>Actinomycetota</taxon>
        <taxon>Actinomycetes</taxon>
        <taxon>Micrococcales</taxon>
        <taxon>Dermabacteraceae</taxon>
        <taxon>Brachybacterium</taxon>
    </lineage>
</organism>
<dbReference type="Pfam" id="PF09664">
    <property type="entry name" value="DUF2399"/>
    <property type="match status" value="1"/>
</dbReference>
<gene>
    <name evidence="4" type="ORF">CFK38_07325</name>
</gene>
<feature type="region of interest" description="Disordered" evidence="1">
    <location>
        <begin position="482"/>
        <end position="516"/>
    </location>
</feature>
<protein>
    <submittedName>
        <fullName evidence="4">TIGR02679 family protein</fullName>
    </submittedName>
</protein>
<dbReference type="AlphaFoldDB" id="A0A291GMD0"/>
<dbReference type="RefSeq" id="WP_096802485.1">
    <property type="nucleotide sequence ID" value="NZ_CP023563.1"/>
</dbReference>
<dbReference type="KEGG" id="brz:CFK38_07325"/>
<evidence type="ECO:0000259" key="3">
    <source>
        <dbReference type="Pfam" id="PF11796"/>
    </source>
</evidence>
<dbReference type="NCBIfam" id="TIGR02679">
    <property type="entry name" value="TIGR02679 family protein"/>
    <property type="match status" value="1"/>
</dbReference>
<feature type="domain" description="Conserved hypothetical protein CHP02679 N terminus" evidence="3">
    <location>
        <begin position="55"/>
        <end position="268"/>
    </location>
</feature>